<evidence type="ECO:0000313" key="2">
    <source>
        <dbReference type="EMBL" id="TFK41802.1"/>
    </source>
</evidence>
<dbReference type="EMBL" id="ML213594">
    <property type="protein sequence ID" value="TFK41802.1"/>
    <property type="molecule type" value="Genomic_DNA"/>
</dbReference>
<feature type="compositionally biased region" description="Polar residues" evidence="1">
    <location>
        <begin position="62"/>
        <end position="81"/>
    </location>
</feature>
<dbReference type="AlphaFoldDB" id="A0A5C3M922"/>
<keyword evidence="3" id="KW-1185">Reference proteome</keyword>
<feature type="region of interest" description="Disordered" evidence="1">
    <location>
        <begin position="269"/>
        <end position="330"/>
    </location>
</feature>
<feature type="compositionally biased region" description="Polar residues" evidence="1">
    <location>
        <begin position="308"/>
        <end position="330"/>
    </location>
</feature>
<organism evidence="2 3">
    <name type="scientific">Crucibulum laeve</name>
    <dbReference type="NCBI Taxonomy" id="68775"/>
    <lineage>
        <taxon>Eukaryota</taxon>
        <taxon>Fungi</taxon>
        <taxon>Dikarya</taxon>
        <taxon>Basidiomycota</taxon>
        <taxon>Agaricomycotina</taxon>
        <taxon>Agaricomycetes</taxon>
        <taxon>Agaricomycetidae</taxon>
        <taxon>Agaricales</taxon>
        <taxon>Agaricineae</taxon>
        <taxon>Nidulariaceae</taxon>
        <taxon>Crucibulum</taxon>
    </lineage>
</organism>
<accession>A0A5C3M922</accession>
<feature type="region of interest" description="Disordered" evidence="1">
    <location>
        <begin position="46"/>
        <end position="156"/>
    </location>
</feature>
<reference evidence="2 3" key="1">
    <citation type="journal article" date="2019" name="Nat. Ecol. Evol.">
        <title>Megaphylogeny resolves global patterns of mushroom evolution.</title>
        <authorList>
            <person name="Varga T."/>
            <person name="Krizsan K."/>
            <person name="Foldi C."/>
            <person name="Dima B."/>
            <person name="Sanchez-Garcia M."/>
            <person name="Sanchez-Ramirez S."/>
            <person name="Szollosi G.J."/>
            <person name="Szarkandi J.G."/>
            <person name="Papp V."/>
            <person name="Albert L."/>
            <person name="Andreopoulos W."/>
            <person name="Angelini C."/>
            <person name="Antonin V."/>
            <person name="Barry K.W."/>
            <person name="Bougher N.L."/>
            <person name="Buchanan P."/>
            <person name="Buyck B."/>
            <person name="Bense V."/>
            <person name="Catcheside P."/>
            <person name="Chovatia M."/>
            <person name="Cooper J."/>
            <person name="Damon W."/>
            <person name="Desjardin D."/>
            <person name="Finy P."/>
            <person name="Geml J."/>
            <person name="Haridas S."/>
            <person name="Hughes K."/>
            <person name="Justo A."/>
            <person name="Karasinski D."/>
            <person name="Kautmanova I."/>
            <person name="Kiss B."/>
            <person name="Kocsube S."/>
            <person name="Kotiranta H."/>
            <person name="LaButti K.M."/>
            <person name="Lechner B.E."/>
            <person name="Liimatainen K."/>
            <person name="Lipzen A."/>
            <person name="Lukacs Z."/>
            <person name="Mihaltcheva S."/>
            <person name="Morgado L.N."/>
            <person name="Niskanen T."/>
            <person name="Noordeloos M.E."/>
            <person name="Ohm R.A."/>
            <person name="Ortiz-Santana B."/>
            <person name="Ovrebo C."/>
            <person name="Racz N."/>
            <person name="Riley R."/>
            <person name="Savchenko A."/>
            <person name="Shiryaev A."/>
            <person name="Soop K."/>
            <person name="Spirin V."/>
            <person name="Szebenyi C."/>
            <person name="Tomsovsky M."/>
            <person name="Tulloss R.E."/>
            <person name="Uehling J."/>
            <person name="Grigoriev I.V."/>
            <person name="Vagvolgyi C."/>
            <person name="Papp T."/>
            <person name="Martin F.M."/>
            <person name="Miettinen O."/>
            <person name="Hibbett D.S."/>
            <person name="Nagy L.G."/>
        </authorList>
    </citation>
    <scope>NUCLEOTIDE SEQUENCE [LARGE SCALE GENOMIC DNA]</scope>
    <source>
        <strain evidence="2 3">CBS 166.37</strain>
    </source>
</reference>
<proteinExistence type="predicted"/>
<protein>
    <submittedName>
        <fullName evidence="2">Uncharacterized protein</fullName>
    </submittedName>
</protein>
<gene>
    <name evidence="2" type="ORF">BDQ12DRAFT_397044</name>
</gene>
<evidence type="ECO:0000313" key="3">
    <source>
        <dbReference type="Proteomes" id="UP000308652"/>
    </source>
</evidence>
<dbReference type="Proteomes" id="UP000308652">
    <property type="component" value="Unassembled WGS sequence"/>
</dbReference>
<feature type="compositionally biased region" description="Polar residues" evidence="1">
    <location>
        <begin position="96"/>
        <end position="131"/>
    </location>
</feature>
<feature type="compositionally biased region" description="Low complexity" evidence="1">
    <location>
        <begin position="141"/>
        <end position="156"/>
    </location>
</feature>
<feature type="compositionally biased region" description="Polar residues" evidence="1">
    <location>
        <begin position="269"/>
        <end position="283"/>
    </location>
</feature>
<feature type="compositionally biased region" description="Gly residues" evidence="1">
    <location>
        <begin position="46"/>
        <end position="55"/>
    </location>
</feature>
<name>A0A5C3M922_9AGAR</name>
<sequence>MGLRLGLRRCRDLYQWTWLGGLGWWVGPTTKCGSPSIGGPTACGQECGGGQGQAGKRGVKSRSGSAASPPTTALSKASPVTPSKDKKGKNPVTRATLASTLPSNITNSPGVNTATAANQISSRVNTTSSSAHPAVSPTTPPINSTSFSNSSTSPSTLLSIQADSIPASGLLSPALPPAPTRQTIPLPEIDVGASFDVRFNGSMEFNASARLGTGVQLQNLPPTFDDCDASFVTCANEPSFRLDGSRSTVDADRTPRKAVPLVESTIKRSTGASVSTHVSSASQLDIKHSPSNVKPEAMKMGVPKKMKTNVNPHTNTHTKSSTDASGSRMSNNNLSSMINDTDESLMDVFDPMASSTPQSANATFGEDNMSNITTSKTRIPLTKVLIPLSTAIPQIRTLSNKPPTPSNRNTIHILRRLPMSTSTACRPISRKTSFLHSRRRMGRSGASVRSRGM</sequence>
<evidence type="ECO:0000256" key="1">
    <source>
        <dbReference type="SAM" id="MobiDB-lite"/>
    </source>
</evidence>